<keyword evidence="4" id="KW-1133">Transmembrane helix</keyword>
<dbReference type="Proteomes" id="UP000249799">
    <property type="component" value="Chromosome"/>
</dbReference>
<dbReference type="Gene3D" id="2.60.40.3440">
    <property type="match status" value="1"/>
</dbReference>
<dbReference type="PROSITE" id="PS51234">
    <property type="entry name" value="TSP3"/>
    <property type="match status" value="7"/>
</dbReference>
<dbReference type="GO" id="GO:0016020">
    <property type="term" value="C:membrane"/>
    <property type="evidence" value="ECO:0007669"/>
    <property type="project" value="InterPro"/>
</dbReference>
<dbReference type="KEGG" id="bsed:DN745_02495"/>
<feature type="compositionally biased region" description="Acidic residues" evidence="3">
    <location>
        <begin position="757"/>
        <end position="783"/>
    </location>
</feature>
<feature type="compositionally biased region" description="Acidic residues" evidence="3">
    <location>
        <begin position="947"/>
        <end position="957"/>
    </location>
</feature>
<feature type="compositionally biased region" description="Acidic residues" evidence="3">
    <location>
        <begin position="829"/>
        <end position="854"/>
    </location>
</feature>
<evidence type="ECO:0000313" key="5">
    <source>
        <dbReference type="EMBL" id="AWV88267.1"/>
    </source>
</evidence>
<keyword evidence="4" id="KW-0812">Transmembrane</keyword>
<reference evidence="5 6" key="1">
    <citation type="submission" date="2018-06" db="EMBL/GenBank/DDBJ databases">
        <title>Lujinxingia sediminis gen. nov. sp. nov., a new facultative anaerobic member of the class Deltaproteobacteria, and proposal of Lujinxingaceae fam. nov.</title>
        <authorList>
            <person name="Guo L.-Y."/>
            <person name="Li C.-M."/>
            <person name="Wang S."/>
            <person name="Du Z.-J."/>
        </authorList>
    </citation>
    <scope>NUCLEOTIDE SEQUENCE [LARGE SCALE GENOMIC DNA]</scope>
    <source>
        <strain evidence="5 6">FA350</strain>
    </source>
</reference>
<feature type="compositionally biased region" description="Acidic residues" evidence="3">
    <location>
        <begin position="793"/>
        <end position="819"/>
    </location>
</feature>
<evidence type="ECO:0000313" key="6">
    <source>
        <dbReference type="Proteomes" id="UP000249799"/>
    </source>
</evidence>
<evidence type="ECO:0000256" key="4">
    <source>
        <dbReference type="SAM" id="Phobius"/>
    </source>
</evidence>
<dbReference type="SMART" id="SM00539">
    <property type="entry name" value="NIDO"/>
    <property type="match status" value="1"/>
</dbReference>
<dbReference type="SMART" id="SM00736">
    <property type="entry name" value="CADG"/>
    <property type="match status" value="1"/>
</dbReference>
<dbReference type="SUPFAM" id="SSF49313">
    <property type="entry name" value="Cadherin-like"/>
    <property type="match status" value="2"/>
</dbReference>
<proteinExistence type="predicted"/>
<dbReference type="InterPro" id="IPR003886">
    <property type="entry name" value="NIDO_dom"/>
</dbReference>
<dbReference type="InterPro" id="IPR003367">
    <property type="entry name" value="Thrombospondin_3-like_rpt"/>
</dbReference>
<feature type="region of interest" description="Disordered" evidence="3">
    <location>
        <begin position="585"/>
        <end position="661"/>
    </location>
</feature>
<feature type="compositionally biased region" description="Acidic residues" evidence="3">
    <location>
        <begin position="863"/>
        <end position="882"/>
    </location>
</feature>
<dbReference type="Pfam" id="PF06119">
    <property type="entry name" value="NIDO"/>
    <property type="match status" value="1"/>
</dbReference>
<feature type="transmembrane region" description="Helical" evidence="4">
    <location>
        <begin position="25"/>
        <end position="48"/>
    </location>
</feature>
<sequence length="1039" mass="108675">MGDHYCLAVRVSCVRPVRSAKFRRLLASLVVLMAMGVTSVATAGAPLLTGFGGPAGVGPSTGLENDDRPSLRVDLDAAFPYGLNFYGNVYDALWINTNGNVTFNAAMSTYTPQPFPIASQPMIAPWWGDVDTRNQSSSFDNQIYSYTDVAGGRFIVTWNEVGYYSYRVNLVNTFQLILTDRSDVIVGDYDVEFRYNRCEWTYGSASNRTPAQAGFDAGDQTNYTQLPGSRTKKVLELCDKSNVGEPGVWRFQIRNGGVAECGNGARESGEECDDGNTDNDDMCTADCQINEAPIAEDQTVTIPEDGSANFTLTATDPNGTPITDFTVTSPPVGGTLSGSAPSLIYTPEPDFNGTRTLKFKVNDGYWDSAEGTVTFVVEPGNDAPYFTSAPVLSATQELPYSYAITTVDIDAGDTRAITAGALPSWLSLLDNGDGTASLSGSPQNADVGPHQVQLIVTDAGGLSGTQSFVIEVANVNDLPVFIAPTPEHLVTLQISEPNTLEFTLVAEDIDGDVLSYSVEPMLPNATLGANSGVFSWTPSWRDAGSYDLTLRVSDGVGEDTRQITVVAHYLDEDQDGLPDTWEVANGLDPTTPDSDGDNISDFEEVGPNLDSPRDTDGDGVLDALDLDSDGDGIPDIEEAGDDDLLTPPVDTSGNGIPDYRDPDSDGDGIFDDVDNCRLVANPDQTDTDGDGVGDACTDDADGDGVLDLDDNCPLVANADQADMDGDGVGDACDPDSDGDGVDGEQDNCSMVFNPEQTDADGDGVGDACDPDVDGDGIDDEDDNCPLVANPDQLDTDGDGAGDACDGDADGDGFPDEDDNCPTVANPDQIDTDGDGVGDACDPDADGDGVPDFEDNCPGVENLDQADSDNDGVGDACDEDLDGDGIPNDVDNCPGVSNPDQADQDGNGVGDVCDEDVDGDGVPNSEDNCPGVSNPDQADQDGNGVGDACDDQDSDGDGIPDWMDNCGNLINADQVDSDGDGVGDVCDGERTSDLGDGSHGLEEGCGCAASGDAPVDASVLLLLSCAGLIMARRRRKGKSL</sequence>
<dbReference type="Pfam" id="PF17963">
    <property type="entry name" value="Big_9"/>
    <property type="match status" value="2"/>
</dbReference>
<feature type="compositionally biased region" description="Polar residues" evidence="3">
    <location>
        <begin position="746"/>
        <end position="756"/>
    </location>
</feature>
<dbReference type="InterPro" id="IPR017897">
    <property type="entry name" value="Thrombospondin_3_rpt"/>
</dbReference>
<dbReference type="InterPro" id="IPR006644">
    <property type="entry name" value="Cadg"/>
</dbReference>
<dbReference type="PANTHER" id="PTHR10199:SF119">
    <property type="entry name" value="RE20510P"/>
    <property type="match status" value="1"/>
</dbReference>
<dbReference type="Gene3D" id="4.10.1080.10">
    <property type="entry name" value="TSP type-3 repeat"/>
    <property type="match status" value="4"/>
</dbReference>
<feature type="compositionally biased region" description="Acidic residues" evidence="3">
    <location>
        <begin position="594"/>
        <end position="604"/>
    </location>
</feature>
<dbReference type="Pfam" id="PF02412">
    <property type="entry name" value="TSP_3"/>
    <property type="match status" value="9"/>
</dbReference>
<dbReference type="FunFam" id="4.10.1080.10:FF:000001">
    <property type="entry name" value="Thrombospondin 3"/>
    <property type="match status" value="2"/>
</dbReference>
<evidence type="ECO:0000256" key="1">
    <source>
        <dbReference type="ARBA" id="ARBA00022729"/>
    </source>
</evidence>
<dbReference type="OrthoDB" id="5513561at2"/>
<evidence type="ECO:0000256" key="2">
    <source>
        <dbReference type="ARBA" id="ARBA00022837"/>
    </source>
</evidence>
<dbReference type="InterPro" id="IPR013783">
    <property type="entry name" value="Ig-like_fold"/>
</dbReference>
<accession>A0A2Z4FH16</accession>
<keyword evidence="1" id="KW-0732">Signal</keyword>
<keyword evidence="4" id="KW-0472">Membrane</keyword>
<evidence type="ECO:0000256" key="3">
    <source>
        <dbReference type="SAM" id="MobiDB-lite"/>
    </source>
</evidence>
<dbReference type="InterPro" id="IPR028974">
    <property type="entry name" value="TSP_type-3_rpt"/>
</dbReference>
<dbReference type="GO" id="GO:0005509">
    <property type="term" value="F:calcium ion binding"/>
    <property type="evidence" value="ECO:0007669"/>
    <property type="project" value="InterPro"/>
</dbReference>
<name>A0A2Z4FH16_9DELT</name>
<feature type="compositionally biased region" description="Acidic residues" evidence="3">
    <location>
        <begin position="721"/>
        <end position="745"/>
    </location>
</feature>
<gene>
    <name evidence="5" type="ORF">DN745_02495</name>
</gene>
<dbReference type="Gene3D" id="2.60.40.10">
    <property type="entry name" value="Immunoglobulins"/>
    <property type="match status" value="2"/>
</dbReference>
<organism evidence="5 6">
    <name type="scientific">Bradymonas sediminis</name>
    <dbReference type="NCBI Taxonomy" id="1548548"/>
    <lineage>
        <taxon>Bacteria</taxon>
        <taxon>Deltaproteobacteria</taxon>
        <taxon>Bradymonadales</taxon>
        <taxon>Bradymonadaceae</taxon>
        <taxon>Bradymonas</taxon>
    </lineage>
</organism>
<dbReference type="SUPFAM" id="SSF103647">
    <property type="entry name" value="TSP type-3 repeat"/>
    <property type="match status" value="5"/>
</dbReference>
<keyword evidence="2" id="KW-0106">Calcium</keyword>
<dbReference type="AlphaFoldDB" id="A0A2Z4FH16"/>
<keyword evidence="6" id="KW-1185">Reference proteome</keyword>
<feature type="region of interest" description="Disordered" evidence="3">
    <location>
        <begin position="718"/>
        <end position="959"/>
    </location>
</feature>
<dbReference type="Pfam" id="PF05345">
    <property type="entry name" value="He_PIG"/>
    <property type="match status" value="1"/>
</dbReference>
<protein>
    <submittedName>
        <fullName evidence="5">Uncharacterized protein</fullName>
    </submittedName>
</protein>
<dbReference type="GO" id="GO:0007160">
    <property type="term" value="P:cell-matrix adhesion"/>
    <property type="evidence" value="ECO:0007669"/>
    <property type="project" value="InterPro"/>
</dbReference>
<feature type="compositionally biased region" description="Acidic residues" evidence="3">
    <location>
        <begin position="624"/>
        <end position="644"/>
    </location>
</feature>
<dbReference type="EMBL" id="CP030032">
    <property type="protein sequence ID" value="AWV88267.1"/>
    <property type="molecule type" value="Genomic_DNA"/>
</dbReference>
<dbReference type="InterPro" id="IPR015919">
    <property type="entry name" value="Cadherin-like_sf"/>
</dbReference>
<dbReference type="PANTHER" id="PTHR10199">
    <property type="entry name" value="THROMBOSPONDIN"/>
    <property type="match status" value="1"/>
</dbReference>